<dbReference type="SMART" id="SM00248">
    <property type="entry name" value="ANK"/>
    <property type="match status" value="4"/>
</dbReference>
<dbReference type="Proteomes" id="UP001597459">
    <property type="component" value="Unassembled WGS sequence"/>
</dbReference>
<dbReference type="InterPro" id="IPR051637">
    <property type="entry name" value="Ank_repeat_dom-contain_49"/>
</dbReference>
<sequence>MRLFRVAIIVLICGLGYGQQNFELLENVVRTGKLEVLKQAIDKNPDLLTYENHHGYTLLILAAYNDQPEIATYLLSKGVNVDEADTSGNTALMGAAFLGNTAMVALLLNAKANVNLQNYNGATALHFASTFGKVDVVNTLLAVKANPFLKNNLGDTPSMSAIKQGNKEMADYIENYKVE</sequence>
<comment type="caution">
    <text evidence="4">The sequence shown here is derived from an EMBL/GenBank/DDBJ whole genome shotgun (WGS) entry which is preliminary data.</text>
</comment>
<accession>A0ABW5NA37</accession>
<reference evidence="5" key="1">
    <citation type="journal article" date="2019" name="Int. J. Syst. Evol. Microbiol.">
        <title>The Global Catalogue of Microorganisms (GCM) 10K type strain sequencing project: providing services to taxonomists for standard genome sequencing and annotation.</title>
        <authorList>
            <consortium name="The Broad Institute Genomics Platform"/>
            <consortium name="The Broad Institute Genome Sequencing Center for Infectious Disease"/>
            <person name="Wu L."/>
            <person name="Ma J."/>
        </authorList>
    </citation>
    <scope>NUCLEOTIDE SEQUENCE [LARGE SCALE GENOMIC DNA]</scope>
    <source>
        <strain evidence="5">KCTC 42423</strain>
    </source>
</reference>
<name>A0ABW5NA37_9FLAO</name>
<evidence type="ECO:0000313" key="4">
    <source>
        <dbReference type="EMBL" id="MFD2592492.1"/>
    </source>
</evidence>
<dbReference type="RefSeq" id="WP_176030503.1">
    <property type="nucleotide sequence ID" value="NZ_JBHSJV010000001.1"/>
</dbReference>
<evidence type="ECO:0000256" key="3">
    <source>
        <dbReference type="PROSITE-ProRule" id="PRU00023"/>
    </source>
</evidence>
<feature type="repeat" description="ANK" evidence="3">
    <location>
        <begin position="120"/>
        <end position="152"/>
    </location>
</feature>
<dbReference type="PROSITE" id="PS50297">
    <property type="entry name" value="ANK_REP_REGION"/>
    <property type="match status" value="3"/>
</dbReference>
<dbReference type="PANTHER" id="PTHR24180">
    <property type="entry name" value="CYCLIN-DEPENDENT KINASE INHIBITOR 2C-RELATED"/>
    <property type="match status" value="1"/>
</dbReference>
<dbReference type="Gene3D" id="1.25.40.20">
    <property type="entry name" value="Ankyrin repeat-containing domain"/>
    <property type="match status" value="1"/>
</dbReference>
<dbReference type="PANTHER" id="PTHR24180:SF45">
    <property type="entry name" value="POLY [ADP-RIBOSE] POLYMERASE TANKYRASE"/>
    <property type="match status" value="1"/>
</dbReference>
<dbReference type="EMBL" id="JBHULX010000039">
    <property type="protein sequence ID" value="MFD2592492.1"/>
    <property type="molecule type" value="Genomic_DNA"/>
</dbReference>
<dbReference type="SUPFAM" id="SSF48403">
    <property type="entry name" value="Ankyrin repeat"/>
    <property type="match status" value="1"/>
</dbReference>
<keyword evidence="5" id="KW-1185">Reference proteome</keyword>
<protein>
    <submittedName>
        <fullName evidence="4">Ankyrin repeat domain-containing protein</fullName>
    </submittedName>
</protein>
<evidence type="ECO:0000256" key="1">
    <source>
        <dbReference type="ARBA" id="ARBA00022737"/>
    </source>
</evidence>
<keyword evidence="1" id="KW-0677">Repeat</keyword>
<feature type="repeat" description="ANK" evidence="3">
    <location>
        <begin position="54"/>
        <end position="86"/>
    </location>
</feature>
<dbReference type="InterPro" id="IPR036770">
    <property type="entry name" value="Ankyrin_rpt-contain_sf"/>
</dbReference>
<dbReference type="PROSITE" id="PS50088">
    <property type="entry name" value="ANK_REPEAT"/>
    <property type="match status" value="3"/>
</dbReference>
<gene>
    <name evidence="4" type="ORF">ACFSTE_16765</name>
</gene>
<dbReference type="Pfam" id="PF12796">
    <property type="entry name" value="Ank_2"/>
    <property type="match status" value="1"/>
</dbReference>
<evidence type="ECO:0000313" key="5">
    <source>
        <dbReference type="Proteomes" id="UP001597459"/>
    </source>
</evidence>
<evidence type="ECO:0000256" key="2">
    <source>
        <dbReference type="ARBA" id="ARBA00023043"/>
    </source>
</evidence>
<dbReference type="Pfam" id="PF00023">
    <property type="entry name" value="Ank"/>
    <property type="match status" value="1"/>
</dbReference>
<feature type="repeat" description="ANK" evidence="3">
    <location>
        <begin position="87"/>
        <end position="119"/>
    </location>
</feature>
<dbReference type="InterPro" id="IPR002110">
    <property type="entry name" value="Ankyrin_rpt"/>
</dbReference>
<organism evidence="4 5">
    <name type="scientific">Aquimarina hainanensis</name>
    <dbReference type="NCBI Taxonomy" id="1578017"/>
    <lineage>
        <taxon>Bacteria</taxon>
        <taxon>Pseudomonadati</taxon>
        <taxon>Bacteroidota</taxon>
        <taxon>Flavobacteriia</taxon>
        <taxon>Flavobacteriales</taxon>
        <taxon>Flavobacteriaceae</taxon>
        <taxon>Aquimarina</taxon>
    </lineage>
</organism>
<proteinExistence type="predicted"/>
<keyword evidence="2 3" id="KW-0040">ANK repeat</keyword>